<accession>A0ABU9XN37</accession>
<dbReference type="Proteomes" id="UP001404104">
    <property type="component" value="Unassembled WGS sequence"/>
</dbReference>
<sequence>MRTSILAALMAATALIPGAAMAQRGERDGNPGWQRSEGRAQGGREARLSRQQNEARPERVRPQQQQPQQVAAPVQAQPQLQQQARPQRADGRTWGGNGQRGDRGQNGYQRGAQAQPQAIQQNRSNGVYRGTNDRGQWGANGGIRNERRGNDNRGGQWRGNDNRGGNWNRNWRQDNRYDWTSRRQYNRNAYHLPRYYAPSGWRYGYRRFDIGFTLSALLFNRNYWIDNANYYGLPEAYGEYRWVRYYNDALLVDVYSGQVVDTVYDIFW</sequence>
<gene>
    <name evidence="3" type="ORF">ABC969_02185</name>
</gene>
<dbReference type="InterPro" id="IPR024572">
    <property type="entry name" value="RcnB"/>
</dbReference>
<evidence type="ECO:0000313" key="3">
    <source>
        <dbReference type="EMBL" id="MEN2785225.1"/>
    </source>
</evidence>
<keyword evidence="4" id="KW-1185">Reference proteome</keyword>
<name>A0ABU9XN37_9SPHN</name>
<feature type="region of interest" description="Disordered" evidence="1">
    <location>
        <begin position="21"/>
        <end position="170"/>
    </location>
</feature>
<dbReference type="RefSeq" id="WP_345862652.1">
    <property type="nucleotide sequence ID" value="NZ_JBDIMF010000001.1"/>
</dbReference>
<organism evidence="3 4">
    <name type="scientific">Sphingomonas qilianensis</name>
    <dbReference type="NCBI Taxonomy" id="1736690"/>
    <lineage>
        <taxon>Bacteria</taxon>
        <taxon>Pseudomonadati</taxon>
        <taxon>Pseudomonadota</taxon>
        <taxon>Alphaproteobacteria</taxon>
        <taxon>Sphingomonadales</taxon>
        <taxon>Sphingomonadaceae</taxon>
        <taxon>Sphingomonas</taxon>
    </lineage>
</organism>
<protein>
    <submittedName>
        <fullName evidence="3">RcnB family protein</fullName>
    </submittedName>
</protein>
<feature type="compositionally biased region" description="Polar residues" evidence="1">
    <location>
        <begin position="112"/>
        <end position="125"/>
    </location>
</feature>
<reference evidence="3 4" key="1">
    <citation type="submission" date="2024-05" db="EMBL/GenBank/DDBJ databases">
        <authorList>
            <person name="Liu Q."/>
            <person name="Xin Y.-H."/>
        </authorList>
    </citation>
    <scope>NUCLEOTIDE SEQUENCE [LARGE SCALE GENOMIC DNA]</scope>
    <source>
        <strain evidence="3 4">CGMCC 1.15349</strain>
    </source>
</reference>
<feature type="compositionally biased region" description="Basic and acidic residues" evidence="1">
    <location>
        <begin position="36"/>
        <end position="61"/>
    </location>
</feature>
<dbReference type="Gene3D" id="3.10.450.160">
    <property type="entry name" value="inner membrane protein cigr"/>
    <property type="match status" value="1"/>
</dbReference>
<evidence type="ECO:0000313" key="4">
    <source>
        <dbReference type="Proteomes" id="UP001404104"/>
    </source>
</evidence>
<feature type="chain" id="PRO_5047025097" evidence="2">
    <location>
        <begin position="23"/>
        <end position="268"/>
    </location>
</feature>
<evidence type="ECO:0000256" key="1">
    <source>
        <dbReference type="SAM" id="MobiDB-lite"/>
    </source>
</evidence>
<comment type="caution">
    <text evidence="3">The sequence shown here is derived from an EMBL/GenBank/DDBJ whole genome shotgun (WGS) entry which is preliminary data.</text>
</comment>
<dbReference type="Pfam" id="PF11776">
    <property type="entry name" value="RcnB"/>
    <property type="match status" value="1"/>
</dbReference>
<proteinExistence type="predicted"/>
<keyword evidence="2" id="KW-0732">Signal</keyword>
<feature type="signal peptide" evidence="2">
    <location>
        <begin position="1"/>
        <end position="22"/>
    </location>
</feature>
<feature type="compositionally biased region" description="Low complexity" evidence="1">
    <location>
        <begin position="62"/>
        <end position="86"/>
    </location>
</feature>
<evidence type="ECO:0000256" key="2">
    <source>
        <dbReference type="SAM" id="SignalP"/>
    </source>
</evidence>
<feature type="compositionally biased region" description="Low complexity" evidence="1">
    <location>
        <begin position="153"/>
        <end position="170"/>
    </location>
</feature>
<dbReference type="EMBL" id="JBDIMF010000001">
    <property type="protein sequence ID" value="MEN2785225.1"/>
    <property type="molecule type" value="Genomic_DNA"/>
</dbReference>